<feature type="region of interest" description="Disordered" evidence="1">
    <location>
        <begin position="15"/>
        <end position="37"/>
    </location>
</feature>
<feature type="compositionally biased region" description="Polar residues" evidence="1">
    <location>
        <begin position="15"/>
        <end position="31"/>
    </location>
</feature>
<evidence type="ECO:0000313" key="2">
    <source>
        <dbReference type="EMBL" id="KAJ1155835.1"/>
    </source>
</evidence>
<evidence type="ECO:0000256" key="1">
    <source>
        <dbReference type="SAM" id="MobiDB-lite"/>
    </source>
</evidence>
<sequence length="85" mass="9238">VSFLNVSSVRSLSSAEAAKNSGTMADSTRPNPHSVKRWQLESMGLSTGESEMIINDPSIINQTNVGDHTKFSAWTPIANQSFNKQ</sequence>
<accession>A0AAV7RUZ7</accession>
<dbReference type="Proteomes" id="UP001066276">
    <property type="component" value="Chromosome 5"/>
</dbReference>
<comment type="caution">
    <text evidence="2">The sequence shown here is derived from an EMBL/GenBank/DDBJ whole genome shotgun (WGS) entry which is preliminary data.</text>
</comment>
<keyword evidence="3" id="KW-1185">Reference proteome</keyword>
<feature type="non-terminal residue" evidence="2">
    <location>
        <position position="1"/>
    </location>
</feature>
<dbReference type="AlphaFoldDB" id="A0AAV7RUZ7"/>
<dbReference type="EMBL" id="JANPWB010000009">
    <property type="protein sequence ID" value="KAJ1155835.1"/>
    <property type="molecule type" value="Genomic_DNA"/>
</dbReference>
<protein>
    <submittedName>
        <fullName evidence="2">Uncharacterized protein</fullName>
    </submittedName>
</protein>
<evidence type="ECO:0000313" key="3">
    <source>
        <dbReference type="Proteomes" id="UP001066276"/>
    </source>
</evidence>
<organism evidence="2 3">
    <name type="scientific">Pleurodeles waltl</name>
    <name type="common">Iberian ribbed newt</name>
    <dbReference type="NCBI Taxonomy" id="8319"/>
    <lineage>
        <taxon>Eukaryota</taxon>
        <taxon>Metazoa</taxon>
        <taxon>Chordata</taxon>
        <taxon>Craniata</taxon>
        <taxon>Vertebrata</taxon>
        <taxon>Euteleostomi</taxon>
        <taxon>Amphibia</taxon>
        <taxon>Batrachia</taxon>
        <taxon>Caudata</taxon>
        <taxon>Salamandroidea</taxon>
        <taxon>Salamandridae</taxon>
        <taxon>Pleurodelinae</taxon>
        <taxon>Pleurodeles</taxon>
    </lineage>
</organism>
<name>A0AAV7RUZ7_PLEWA</name>
<reference evidence="2" key="1">
    <citation type="journal article" date="2022" name="bioRxiv">
        <title>Sequencing and chromosome-scale assembly of the giantPleurodeles waltlgenome.</title>
        <authorList>
            <person name="Brown T."/>
            <person name="Elewa A."/>
            <person name="Iarovenko S."/>
            <person name="Subramanian E."/>
            <person name="Araus A.J."/>
            <person name="Petzold A."/>
            <person name="Susuki M."/>
            <person name="Suzuki K.-i.T."/>
            <person name="Hayashi T."/>
            <person name="Toyoda A."/>
            <person name="Oliveira C."/>
            <person name="Osipova E."/>
            <person name="Leigh N.D."/>
            <person name="Simon A."/>
            <person name="Yun M.H."/>
        </authorList>
    </citation>
    <scope>NUCLEOTIDE SEQUENCE</scope>
    <source>
        <strain evidence="2">20211129_DDA</strain>
        <tissue evidence="2">Liver</tissue>
    </source>
</reference>
<gene>
    <name evidence="2" type="ORF">NDU88_008560</name>
</gene>
<feature type="non-terminal residue" evidence="2">
    <location>
        <position position="85"/>
    </location>
</feature>
<proteinExistence type="predicted"/>